<keyword evidence="1" id="KW-0812">Transmembrane</keyword>
<proteinExistence type="predicted"/>
<reference evidence="2 3" key="1">
    <citation type="journal article" date="2013" name="Genome Announc.">
        <title>Draft Genome Sequence of Arcticibacter svalbardensis Strain MN12-7T, a Member of the Family Sphingobacteriaceae Isolated from an Arctic Soil Sample.</title>
        <authorList>
            <person name="Shivaji S."/>
            <person name="Ara S."/>
            <person name="Prasad S."/>
            <person name="Manasa B.P."/>
            <person name="Begum Z."/>
            <person name="Singh A."/>
            <person name="Kumar Pinnaka A."/>
        </authorList>
    </citation>
    <scope>NUCLEOTIDE SEQUENCE [LARGE SCALE GENOMIC DNA]</scope>
    <source>
        <strain evidence="2 3">MN12-7</strain>
    </source>
</reference>
<feature type="transmembrane region" description="Helical" evidence="1">
    <location>
        <begin position="148"/>
        <end position="168"/>
    </location>
</feature>
<name>R9GSC2_9SPHI</name>
<evidence type="ECO:0000256" key="1">
    <source>
        <dbReference type="SAM" id="Phobius"/>
    </source>
</evidence>
<feature type="transmembrane region" description="Helical" evidence="1">
    <location>
        <begin position="85"/>
        <end position="107"/>
    </location>
</feature>
<dbReference type="AlphaFoldDB" id="R9GSC2"/>
<feature type="transmembrane region" description="Helical" evidence="1">
    <location>
        <begin position="174"/>
        <end position="196"/>
    </location>
</feature>
<organism evidence="2 3">
    <name type="scientific">Arcticibacter svalbardensis MN12-7</name>
    <dbReference type="NCBI Taxonomy" id="1150600"/>
    <lineage>
        <taxon>Bacteria</taxon>
        <taxon>Pseudomonadati</taxon>
        <taxon>Bacteroidota</taxon>
        <taxon>Sphingobacteriia</taxon>
        <taxon>Sphingobacteriales</taxon>
        <taxon>Sphingobacteriaceae</taxon>
        <taxon>Arcticibacter</taxon>
    </lineage>
</organism>
<sequence length="216" mass="25641">MELDEFKNYWKTIQDKEFTQQELTNEKLDQIIMKTTDTLDYLQKTSAYWIRTNNTNVQKLKGLLIPFLLVIILKAFLMADKTETIEAFAINIGTSLIYMAIILIHYFTTVWIFKRQQEIFTLNNTKNLKETVAKIIDDFTKYYVKFNIIYMFLYPAYFYSIIKFITFWTPSTNILLLTCALLTIFTLAIGHLLHILKYSDKIKSLKTNLKELKEDF</sequence>
<accession>R9GSC2</accession>
<evidence type="ECO:0000313" key="3">
    <source>
        <dbReference type="Proteomes" id="UP000014174"/>
    </source>
</evidence>
<dbReference type="Proteomes" id="UP000014174">
    <property type="component" value="Unassembled WGS sequence"/>
</dbReference>
<keyword evidence="3" id="KW-1185">Reference proteome</keyword>
<evidence type="ECO:0000313" key="2">
    <source>
        <dbReference type="EMBL" id="EOR94742.1"/>
    </source>
</evidence>
<dbReference type="RefSeq" id="WP_016195350.1">
    <property type="nucleotide sequence ID" value="NZ_AQPN01000078.1"/>
</dbReference>
<dbReference type="OrthoDB" id="793930at2"/>
<gene>
    <name evidence="2" type="ORF">ADIARSV_2116</name>
</gene>
<dbReference type="EMBL" id="AQPN01000078">
    <property type="protein sequence ID" value="EOR94742.1"/>
    <property type="molecule type" value="Genomic_DNA"/>
</dbReference>
<keyword evidence="1" id="KW-1133">Transmembrane helix</keyword>
<dbReference type="eggNOG" id="ENOG50341D7">
    <property type="taxonomic scope" value="Bacteria"/>
</dbReference>
<comment type="caution">
    <text evidence="2">The sequence shown here is derived from an EMBL/GenBank/DDBJ whole genome shotgun (WGS) entry which is preliminary data.</text>
</comment>
<feature type="transmembrane region" description="Helical" evidence="1">
    <location>
        <begin position="60"/>
        <end position="79"/>
    </location>
</feature>
<protein>
    <submittedName>
        <fullName evidence="2">Uncharacterized protein</fullName>
    </submittedName>
</protein>
<keyword evidence="1" id="KW-0472">Membrane</keyword>